<comment type="caution">
    <text evidence="1">The sequence shown here is derived from an EMBL/GenBank/DDBJ whole genome shotgun (WGS) entry which is preliminary data.</text>
</comment>
<name>A0ACC0I318_9ERIC</name>
<evidence type="ECO:0000313" key="1">
    <source>
        <dbReference type="EMBL" id="KAI8019876.1"/>
    </source>
</evidence>
<evidence type="ECO:0000313" key="2">
    <source>
        <dbReference type="Proteomes" id="UP001060215"/>
    </source>
</evidence>
<reference evidence="1 2" key="1">
    <citation type="journal article" date="2022" name="Plant J.">
        <title>Chromosome-level genome of Camellia lanceoleosa provides a valuable resource for understanding genome evolution and self-incompatibility.</title>
        <authorList>
            <person name="Gong W."/>
            <person name="Xiao S."/>
            <person name="Wang L."/>
            <person name="Liao Z."/>
            <person name="Chang Y."/>
            <person name="Mo W."/>
            <person name="Hu G."/>
            <person name="Li W."/>
            <person name="Zhao G."/>
            <person name="Zhu H."/>
            <person name="Hu X."/>
            <person name="Ji K."/>
            <person name="Xiang X."/>
            <person name="Song Q."/>
            <person name="Yuan D."/>
            <person name="Jin S."/>
            <person name="Zhang L."/>
        </authorList>
    </citation>
    <scope>NUCLEOTIDE SEQUENCE [LARGE SCALE GENOMIC DNA]</scope>
    <source>
        <strain evidence="1">SQ_2022a</strain>
    </source>
</reference>
<keyword evidence="2" id="KW-1185">Reference proteome</keyword>
<sequence>MYRRVKIRAQCNVKEVIISCFILIEQGKATRQDLDLRCKELINEEFGERCNFDVDDAVQKLEKLGIVAPDSIGRYYCVSLKRANDIIGTTTEELVLEAKQSAIKREREQLKAKLQMRQECAIKRERTIAHSLSQQQLKSNPSSNSRTNKLVATHKLDKHISRQTYRMMEESEATSHPIFGSSAIFSKLDSVEVKQNSLSTRIIAKPPMSGQTTHSSSDPCSEFLFDESTTSRLVCPELKSANIRLEGVQTHSHVRRKRIVGMPKQILFQKRYRTAMMAVKPQEPGAGNGKDHVSKEKSLK</sequence>
<organism evidence="1 2">
    <name type="scientific">Camellia lanceoleosa</name>
    <dbReference type="NCBI Taxonomy" id="1840588"/>
    <lineage>
        <taxon>Eukaryota</taxon>
        <taxon>Viridiplantae</taxon>
        <taxon>Streptophyta</taxon>
        <taxon>Embryophyta</taxon>
        <taxon>Tracheophyta</taxon>
        <taxon>Spermatophyta</taxon>
        <taxon>Magnoliopsida</taxon>
        <taxon>eudicotyledons</taxon>
        <taxon>Gunneridae</taxon>
        <taxon>Pentapetalae</taxon>
        <taxon>asterids</taxon>
        <taxon>Ericales</taxon>
        <taxon>Theaceae</taxon>
        <taxon>Camellia</taxon>
    </lineage>
</organism>
<gene>
    <name evidence="1" type="ORF">LOK49_LG04G03780</name>
</gene>
<dbReference type="Proteomes" id="UP001060215">
    <property type="component" value="Chromosome 2"/>
</dbReference>
<dbReference type="EMBL" id="CM045759">
    <property type="protein sequence ID" value="KAI8019876.1"/>
    <property type="molecule type" value="Genomic_DNA"/>
</dbReference>
<protein>
    <submittedName>
        <fullName evidence="1">Uncharacterized protein</fullName>
    </submittedName>
</protein>
<accession>A0ACC0I318</accession>
<proteinExistence type="predicted"/>